<comment type="similarity">
    <text evidence="1 5">Belongs to the EF-Ts family.</text>
</comment>
<sequence length="276" mass="29338">MGITASQVKELREKTGAGMMDCKKALVESGGDEEKAVMYLREKGLSKAAKKAGRATSEGLVTPYVSADGKTVVLSELMCETDFVAKNEDFQSFAQALSKKIAGLGVTTGTAADLPAEVADVTDLIAKLGENMGVGRFAKVATDGVIGVYIHSNNKLGTMVELKGSADEALAKDIAMHVAAMNPACISPKELSQDTLDKEKELYTKQALDEGKPAAIAEKIVMGRLTKFYKEVCLLEQVFIKDDKKAIKDLLGKAEIASFHRLALGEGAAKNADSDD</sequence>
<accession>E6VSU3</accession>
<dbReference type="FunFam" id="1.10.286.20:FF:000001">
    <property type="entry name" value="Elongation factor Ts"/>
    <property type="match status" value="1"/>
</dbReference>
<keyword evidence="8" id="KW-1185">Reference proteome</keyword>
<dbReference type="GO" id="GO:0003746">
    <property type="term" value="F:translation elongation factor activity"/>
    <property type="evidence" value="ECO:0007669"/>
    <property type="project" value="UniProtKB-UniRule"/>
</dbReference>
<dbReference type="InterPro" id="IPR001816">
    <property type="entry name" value="Transl_elong_EFTs/EF1B"/>
</dbReference>
<dbReference type="HAMAP" id="MF_00050">
    <property type="entry name" value="EF_Ts"/>
    <property type="match status" value="1"/>
</dbReference>
<evidence type="ECO:0000259" key="6">
    <source>
        <dbReference type="Pfam" id="PF00889"/>
    </source>
</evidence>
<evidence type="ECO:0000256" key="5">
    <source>
        <dbReference type="HAMAP-Rule" id="MF_00050"/>
    </source>
</evidence>
<dbReference type="GO" id="GO:0005737">
    <property type="term" value="C:cytoplasm"/>
    <property type="evidence" value="ECO:0007669"/>
    <property type="project" value="UniProtKB-SubCell"/>
</dbReference>
<name>E6VSU3_PSEA9</name>
<dbReference type="Gene3D" id="1.10.286.20">
    <property type="match status" value="1"/>
</dbReference>
<keyword evidence="5" id="KW-0963">Cytoplasm</keyword>
<feature type="domain" description="Translation elongation factor EFTs/EF1B dimerisation" evidence="6">
    <location>
        <begin position="73"/>
        <end position="266"/>
    </location>
</feature>
<evidence type="ECO:0000256" key="4">
    <source>
        <dbReference type="ARBA" id="ARBA00022917"/>
    </source>
</evidence>
<comment type="subcellular location">
    <subcellularLocation>
        <location evidence="5">Cytoplasm</location>
    </subcellularLocation>
</comment>
<dbReference type="Gene3D" id="3.30.479.20">
    <property type="entry name" value="Elongation factor Ts, dimerisation domain"/>
    <property type="match status" value="2"/>
</dbReference>
<organism evidence="7 8">
    <name type="scientific">Pseudodesulfovibrio aespoeensis (strain ATCC 700646 / DSM 10631 / Aspo-2)</name>
    <name type="common">Desulfovibrio aespoeensis</name>
    <dbReference type="NCBI Taxonomy" id="643562"/>
    <lineage>
        <taxon>Bacteria</taxon>
        <taxon>Pseudomonadati</taxon>
        <taxon>Thermodesulfobacteriota</taxon>
        <taxon>Desulfovibrionia</taxon>
        <taxon>Desulfovibrionales</taxon>
        <taxon>Desulfovibrionaceae</taxon>
    </lineage>
</organism>
<dbReference type="HOGENOM" id="CLU_047155_0_2_7"/>
<evidence type="ECO:0000256" key="2">
    <source>
        <dbReference type="ARBA" id="ARBA00016956"/>
    </source>
</evidence>
<dbReference type="PROSITE" id="PS01126">
    <property type="entry name" value="EF_TS_1"/>
    <property type="match status" value="1"/>
</dbReference>
<dbReference type="InterPro" id="IPR014039">
    <property type="entry name" value="Transl_elong_EFTs/EF1B_dimer"/>
</dbReference>
<evidence type="ECO:0000313" key="8">
    <source>
        <dbReference type="Proteomes" id="UP000002191"/>
    </source>
</evidence>
<dbReference type="CDD" id="cd14275">
    <property type="entry name" value="UBA_EF-Ts"/>
    <property type="match status" value="1"/>
</dbReference>
<reference evidence="7 8" key="2">
    <citation type="journal article" date="2014" name="Genome Announc.">
        <title>Complete Genome Sequence of the Subsurface, Mesophilic Sulfate-Reducing Bacterium Desulfovibrio aespoeensis Aspo-2.</title>
        <authorList>
            <person name="Pedersen K."/>
            <person name="Bengtsson A."/>
            <person name="Edlund J."/>
            <person name="Rabe L."/>
            <person name="Hazen T."/>
            <person name="Chakraborty R."/>
            <person name="Goodwin L."/>
            <person name="Shapiro N."/>
        </authorList>
    </citation>
    <scope>NUCLEOTIDE SEQUENCE [LARGE SCALE GENOMIC DNA]</scope>
    <source>
        <strain evidence="8">ATCC 700646 / DSM 10631 / Aspo-2</strain>
    </source>
</reference>
<dbReference type="InterPro" id="IPR018101">
    <property type="entry name" value="Transl_elong_Ts_CS"/>
</dbReference>
<dbReference type="Gene3D" id="1.10.8.10">
    <property type="entry name" value="DNA helicase RuvA subunit, C-terminal domain"/>
    <property type="match status" value="1"/>
</dbReference>
<protein>
    <recommendedName>
        <fullName evidence="2 5">Elongation factor Ts</fullName>
        <shortName evidence="5">EF-Ts</shortName>
    </recommendedName>
</protein>
<dbReference type="SUPFAM" id="SSF46934">
    <property type="entry name" value="UBA-like"/>
    <property type="match status" value="1"/>
</dbReference>
<dbReference type="RefSeq" id="WP_013515099.1">
    <property type="nucleotide sequence ID" value="NC_014844.1"/>
</dbReference>
<dbReference type="PANTHER" id="PTHR11741">
    <property type="entry name" value="ELONGATION FACTOR TS"/>
    <property type="match status" value="1"/>
</dbReference>
<dbReference type="NCBIfam" id="TIGR00116">
    <property type="entry name" value="tsf"/>
    <property type="match status" value="1"/>
</dbReference>
<comment type="function">
    <text evidence="5">Associates with the EF-Tu.GDP complex and induces the exchange of GDP to GTP. It remains bound to the aminoacyl-tRNA.EF-Tu.GTP complex up to the GTP hydrolysis stage on the ribosome.</text>
</comment>
<dbReference type="InterPro" id="IPR009060">
    <property type="entry name" value="UBA-like_sf"/>
</dbReference>
<dbReference type="eggNOG" id="COG0264">
    <property type="taxonomic scope" value="Bacteria"/>
</dbReference>
<dbReference type="OrthoDB" id="9808348at2"/>
<dbReference type="Pfam" id="PF00889">
    <property type="entry name" value="EF_TS"/>
    <property type="match status" value="1"/>
</dbReference>
<evidence type="ECO:0000313" key="7">
    <source>
        <dbReference type="EMBL" id="ADU63187.1"/>
    </source>
</evidence>
<feature type="region of interest" description="Involved in Mg(2+) ion dislocation from EF-Tu" evidence="5">
    <location>
        <begin position="81"/>
        <end position="84"/>
    </location>
</feature>
<dbReference type="KEGG" id="das:Daes_2181"/>
<evidence type="ECO:0000256" key="3">
    <source>
        <dbReference type="ARBA" id="ARBA00022768"/>
    </source>
</evidence>
<dbReference type="EMBL" id="CP002431">
    <property type="protein sequence ID" value="ADU63187.1"/>
    <property type="molecule type" value="Genomic_DNA"/>
</dbReference>
<evidence type="ECO:0000256" key="1">
    <source>
        <dbReference type="ARBA" id="ARBA00005532"/>
    </source>
</evidence>
<dbReference type="InterPro" id="IPR036402">
    <property type="entry name" value="EF-Ts_dimer_sf"/>
</dbReference>
<keyword evidence="4 5" id="KW-0648">Protein biosynthesis</keyword>
<dbReference type="STRING" id="643562.Daes_2181"/>
<proteinExistence type="inferred from homology"/>
<reference evidence="8" key="1">
    <citation type="submission" date="2010-12" db="EMBL/GenBank/DDBJ databases">
        <title>Complete sequence of Desulfovibrio aespoeensis Aspo-2.</title>
        <authorList>
            <consortium name="US DOE Joint Genome Institute"/>
            <person name="Lucas S."/>
            <person name="Copeland A."/>
            <person name="Lapidus A."/>
            <person name="Cheng J.-F."/>
            <person name="Goodwin L."/>
            <person name="Pitluck S."/>
            <person name="Chertkov O."/>
            <person name="Misra M."/>
            <person name="Detter J.C."/>
            <person name="Han C."/>
            <person name="Tapia R."/>
            <person name="Land M."/>
            <person name="Hauser L."/>
            <person name="Kyrpides N."/>
            <person name="Ivanova N."/>
            <person name="Ovchinnikova G."/>
            <person name="Pedersen K."/>
            <person name="Jagevall S."/>
            <person name="Hazen T."/>
            <person name="Woyke T."/>
        </authorList>
    </citation>
    <scope>NUCLEOTIDE SEQUENCE [LARGE SCALE GENOMIC DNA]</scope>
    <source>
        <strain evidence="8">ATCC 700646 / DSM 10631 / Aspo-2</strain>
    </source>
</reference>
<gene>
    <name evidence="5" type="primary">tsf</name>
    <name evidence="7" type="ordered locus">Daes_2181</name>
</gene>
<dbReference type="Proteomes" id="UP000002191">
    <property type="component" value="Chromosome"/>
</dbReference>
<dbReference type="SUPFAM" id="SSF54713">
    <property type="entry name" value="Elongation factor Ts (EF-Ts), dimerisation domain"/>
    <property type="match status" value="2"/>
</dbReference>
<dbReference type="FunFam" id="1.10.8.10:FF:000001">
    <property type="entry name" value="Elongation factor Ts"/>
    <property type="match status" value="1"/>
</dbReference>
<dbReference type="PANTHER" id="PTHR11741:SF0">
    <property type="entry name" value="ELONGATION FACTOR TS, MITOCHONDRIAL"/>
    <property type="match status" value="1"/>
</dbReference>
<dbReference type="AlphaFoldDB" id="E6VSU3"/>
<keyword evidence="3 5" id="KW-0251">Elongation factor</keyword>